<keyword evidence="2" id="KW-0964">Secreted</keyword>
<evidence type="ECO:0000256" key="4">
    <source>
        <dbReference type="SAM" id="Coils"/>
    </source>
</evidence>
<dbReference type="InParanoid" id="E9GCS8"/>
<dbReference type="PRINTS" id="PR00007">
    <property type="entry name" value="COMPLEMNTC1Q"/>
</dbReference>
<sequence length="673" mass="76174">MMIPKNRNYPGNAFTFGSRYAIGDVVDDEIKVLFHQRFNRVGRDPRSHPLLSAAILVPSSFWRWNVITDKWIGRLNFPQALADSHDRTLLCTRQEKKTFRLRPSHQKTSCYISPSVHTVTSSASLHQSTSRDPSSVSKMGIWLSWKRIIASILCLTSLASSSEPREDKPPIKISSVQFKSVCVNIYDSQTNSNNKKIYFYSPIALLNHKNVVSIHNQTVTQGILSVSFTIWNQEVRNKVVQHLSQLLSQQIEPSHVKILPFDSVRLTSKVQSADFSLTNEWRLYDNQPSLRFTLICPTPEDCGRVKTQMLEFPKQFEHLQLEFNPKLNDDDCVNDDGVISEENKLPAQDNKETMANLEAKFAKELIAIREVVQQKLEITQKELDATKTLLTSTRIELSQTKSTVDDLARKLNANSQRLNELKDTVDNLRKELGATLNLLETTTNNLASTTSSTNAVIAELTTKFNAQTSELIDIGRMPTSCEDLQRTGHKLSGFFSVKGSKKMEMIYCNFLANQNDKQKWIGYADVKSAPVHFYVQRYSNFVTKSTPIPFDVAVVNEGNAMDLTTGKFTAPQPGIYFFSFTGVAHLESTSDVYFDSYLYLNGNRIGSSDVRENYGPVDQFSPLTLQSTLNLKKGDRVWVTIDYTGSSTYLADNSYHQTHFTGWMLEEEIVASL</sequence>
<dbReference type="AlphaFoldDB" id="E9GCS8"/>
<evidence type="ECO:0000313" key="6">
    <source>
        <dbReference type="EMBL" id="EFX82611.1"/>
    </source>
</evidence>
<feature type="coiled-coil region" evidence="4">
    <location>
        <begin position="404"/>
        <end position="438"/>
    </location>
</feature>
<comment type="subcellular location">
    <subcellularLocation>
        <location evidence="1">Secreted</location>
    </subcellularLocation>
</comment>
<dbReference type="Proteomes" id="UP000000305">
    <property type="component" value="Unassembled WGS sequence"/>
</dbReference>
<evidence type="ECO:0000256" key="3">
    <source>
        <dbReference type="ARBA" id="ARBA00022729"/>
    </source>
</evidence>
<dbReference type="KEGG" id="dpx:DAPPUDRAFT_101232"/>
<keyword evidence="4" id="KW-0175">Coiled coil</keyword>
<evidence type="ECO:0000313" key="7">
    <source>
        <dbReference type="Proteomes" id="UP000000305"/>
    </source>
</evidence>
<dbReference type="HOGENOM" id="CLU_020234_1_0_1"/>
<dbReference type="PANTHER" id="PTHR22923">
    <property type="entry name" value="CEREBELLIN-RELATED"/>
    <property type="match status" value="1"/>
</dbReference>
<evidence type="ECO:0000259" key="5">
    <source>
        <dbReference type="PROSITE" id="PS50871"/>
    </source>
</evidence>
<dbReference type="OrthoDB" id="10070467at2759"/>
<keyword evidence="7" id="KW-1185">Reference proteome</keyword>
<protein>
    <submittedName>
        <fullName evidence="6">C1q and tumor necrosis factor-related protein-like protein 2</fullName>
    </submittedName>
</protein>
<dbReference type="SMART" id="SM00110">
    <property type="entry name" value="C1Q"/>
    <property type="match status" value="1"/>
</dbReference>
<accession>E9GCS8</accession>
<proteinExistence type="predicted"/>
<name>E9GCS8_DAPPU</name>
<dbReference type="PANTHER" id="PTHR22923:SF62">
    <property type="entry name" value="CVP18"/>
    <property type="match status" value="1"/>
</dbReference>
<dbReference type="InterPro" id="IPR008983">
    <property type="entry name" value="Tumour_necrosis_fac-like_dom"/>
</dbReference>
<feature type="domain" description="C1q" evidence="5">
    <location>
        <begin position="526"/>
        <end position="671"/>
    </location>
</feature>
<dbReference type="Gene3D" id="2.60.120.40">
    <property type="match status" value="1"/>
</dbReference>
<dbReference type="Pfam" id="PF00386">
    <property type="entry name" value="C1q"/>
    <property type="match status" value="1"/>
</dbReference>
<reference evidence="6 7" key="1">
    <citation type="journal article" date="2011" name="Science">
        <title>The ecoresponsive genome of Daphnia pulex.</title>
        <authorList>
            <person name="Colbourne J.K."/>
            <person name="Pfrender M.E."/>
            <person name="Gilbert D."/>
            <person name="Thomas W.K."/>
            <person name="Tucker A."/>
            <person name="Oakley T.H."/>
            <person name="Tokishita S."/>
            <person name="Aerts A."/>
            <person name="Arnold G.J."/>
            <person name="Basu M.K."/>
            <person name="Bauer D.J."/>
            <person name="Caceres C.E."/>
            <person name="Carmel L."/>
            <person name="Casola C."/>
            <person name="Choi J.H."/>
            <person name="Detter J.C."/>
            <person name="Dong Q."/>
            <person name="Dusheyko S."/>
            <person name="Eads B.D."/>
            <person name="Frohlich T."/>
            <person name="Geiler-Samerotte K.A."/>
            <person name="Gerlach D."/>
            <person name="Hatcher P."/>
            <person name="Jogdeo S."/>
            <person name="Krijgsveld J."/>
            <person name="Kriventseva E.V."/>
            <person name="Kultz D."/>
            <person name="Laforsch C."/>
            <person name="Lindquist E."/>
            <person name="Lopez J."/>
            <person name="Manak J.R."/>
            <person name="Muller J."/>
            <person name="Pangilinan J."/>
            <person name="Patwardhan R.P."/>
            <person name="Pitluck S."/>
            <person name="Pritham E.J."/>
            <person name="Rechtsteiner A."/>
            <person name="Rho M."/>
            <person name="Rogozin I.B."/>
            <person name="Sakarya O."/>
            <person name="Salamov A."/>
            <person name="Schaack S."/>
            <person name="Shapiro H."/>
            <person name="Shiga Y."/>
            <person name="Skalitzky C."/>
            <person name="Smith Z."/>
            <person name="Souvorov A."/>
            <person name="Sung W."/>
            <person name="Tang Z."/>
            <person name="Tsuchiya D."/>
            <person name="Tu H."/>
            <person name="Vos H."/>
            <person name="Wang M."/>
            <person name="Wolf Y.I."/>
            <person name="Yamagata H."/>
            <person name="Yamada T."/>
            <person name="Ye Y."/>
            <person name="Shaw J.R."/>
            <person name="Andrews J."/>
            <person name="Crease T.J."/>
            <person name="Tang H."/>
            <person name="Lucas S.M."/>
            <person name="Robertson H.M."/>
            <person name="Bork P."/>
            <person name="Koonin E.V."/>
            <person name="Zdobnov E.M."/>
            <person name="Grigoriev I.V."/>
            <person name="Lynch M."/>
            <person name="Boore J.L."/>
        </authorList>
    </citation>
    <scope>NUCLEOTIDE SEQUENCE [LARGE SCALE GENOMIC DNA]</scope>
</reference>
<dbReference type="InterPro" id="IPR050822">
    <property type="entry name" value="Cerebellin_Synaptic_Org"/>
</dbReference>
<dbReference type="EMBL" id="GL732539">
    <property type="protein sequence ID" value="EFX82611.1"/>
    <property type="molecule type" value="Genomic_DNA"/>
</dbReference>
<gene>
    <name evidence="6" type="ORF">DAPPUDRAFT_101232</name>
</gene>
<dbReference type="PROSITE" id="PS50871">
    <property type="entry name" value="C1Q"/>
    <property type="match status" value="1"/>
</dbReference>
<evidence type="ECO:0000256" key="1">
    <source>
        <dbReference type="ARBA" id="ARBA00004613"/>
    </source>
</evidence>
<keyword evidence="3" id="KW-0732">Signal</keyword>
<dbReference type="GO" id="GO:0005615">
    <property type="term" value="C:extracellular space"/>
    <property type="evidence" value="ECO:0000318"/>
    <property type="project" value="GO_Central"/>
</dbReference>
<dbReference type="SUPFAM" id="SSF49842">
    <property type="entry name" value="TNF-like"/>
    <property type="match status" value="1"/>
</dbReference>
<evidence type="ECO:0000256" key="2">
    <source>
        <dbReference type="ARBA" id="ARBA00022525"/>
    </source>
</evidence>
<organism evidence="6 7">
    <name type="scientific">Daphnia pulex</name>
    <name type="common">Water flea</name>
    <dbReference type="NCBI Taxonomy" id="6669"/>
    <lineage>
        <taxon>Eukaryota</taxon>
        <taxon>Metazoa</taxon>
        <taxon>Ecdysozoa</taxon>
        <taxon>Arthropoda</taxon>
        <taxon>Crustacea</taxon>
        <taxon>Branchiopoda</taxon>
        <taxon>Diplostraca</taxon>
        <taxon>Cladocera</taxon>
        <taxon>Anomopoda</taxon>
        <taxon>Daphniidae</taxon>
        <taxon>Daphnia</taxon>
    </lineage>
</organism>
<dbReference type="InterPro" id="IPR001073">
    <property type="entry name" value="C1q_dom"/>
</dbReference>